<dbReference type="PANTHER" id="PTHR30469">
    <property type="entry name" value="MULTIDRUG RESISTANCE PROTEIN MDTA"/>
    <property type="match status" value="1"/>
</dbReference>
<dbReference type="Gene3D" id="1.10.287.470">
    <property type="entry name" value="Helix hairpin bin"/>
    <property type="match status" value="1"/>
</dbReference>
<proteinExistence type="inferred from homology"/>
<dbReference type="OrthoDB" id="9806939at2"/>
<dbReference type="Gene3D" id="2.40.50.100">
    <property type="match status" value="1"/>
</dbReference>
<feature type="coiled-coil region" evidence="2">
    <location>
        <begin position="118"/>
        <end position="145"/>
    </location>
</feature>
<protein>
    <recommendedName>
        <fullName evidence="3">CzcB-like barrel-sandwich hybrid domain-containing protein</fullName>
    </recommendedName>
</protein>
<dbReference type="Proteomes" id="UP000244906">
    <property type="component" value="Unassembled WGS sequence"/>
</dbReference>
<dbReference type="NCBIfam" id="TIGR01730">
    <property type="entry name" value="RND_mfp"/>
    <property type="match status" value="1"/>
</dbReference>
<evidence type="ECO:0000256" key="1">
    <source>
        <dbReference type="ARBA" id="ARBA00009477"/>
    </source>
</evidence>
<keyword evidence="2" id="KW-0175">Coiled coil</keyword>
<dbReference type="Pfam" id="PF25973">
    <property type="entry name" value="BSH_CzcB"/>
    <property type="match status" value="1"/>
</dbReference>
<dbReference type="AlphaFoldDB" id="A0A2V1GT49"/>
<dbReference type="InterPro" id="IPR058647">
    <property type="entry name" value="BSH_CzcB-like"/>
</dbReference>
<gene>
    <name evidence="4" type="ORF">DC094_17560</name>
</gene>
<evidence type="ECO:0000313" key="4">
    <source>
        <dbReference type="EMBL" id="PVZ65691.1"/>
    </source>
</evidence>
<evidence type="ECO:0000259" key="3">
    <source>
        <dbReference type="Pfam" id="PF25973"/>
    </source>
</evidence>
<sequence length="374" mass="41077">MNRLMRSSLVDRLQTSPLIHSLNLILRVSIMLGAAIGLQSYGNTAIAKENIQVDENQLRVTTVPASQLLFYPQRSAPAFVQPLNQSKLASQLGALLLSLPVKVGDQVTKGQILAQLNCLDYTTAVAQQQQQLSNAQQQSSFSQREWQRAQTMQRTSSISEASLDAKEHAFKQAEISVASGELGLKNAQNQQSRCQIKAPFSGVVSQRIANQGEWINVGQPIIELTQLSQQEVVASIAISDQKSFLDAGSYQLQTAGQNYPLKLRTLLPLVNSTSRSQQARLVFTNLQAINGLSGRLLWKASQPFLPSDILQKRNNQYGFFISDTDQSGNTIARFVTVPNAEEGRPFQASIDQQALIIQAGRFGLKLNQAITLSN</sequence>
<evidence type="ECO:0000313" key="5">
    <source>
        <dbReference type="Proteomes" id="UP000244906"/>
    </source>
</evidence>
<organism evidence="4 5">
    <name type="scientific">Pelagibaculum spongiae</name>
    <dbReference type="NCBI Taxonomy" id="2080658"/>
    <lineage>
        <taxon>Bacteria</taxon>
        <taxon>Pseudomonadati</taxon>
        <taxon>Pseudomonadota</taxon>
        <taxon>Gammaproteobacteria</taxon>
        <taxon>Oceanospirillales</taxon>
        <taxon>Pelagibaculum</taxon>
    </lineage>
</organism>
<keyword evidence="5" id="KW-1185">Reference proteome</keyword>
<dbReference type="GO" id="GO:0015562">
    <property type="term" value="F:efflux transmembrane transporter activity"/>
    <property type="evidence" value="ECO:0007669"/>
    <property type="project" value="TreeGrafter"/>
</dbReference>
<evidence type="ECO:0000256" key="2">
    <source>
        <dbReference type="SAM" id="Coils"/>
    </source>
</evidence>
<feature type="domain" description="CzcB-like barrel-sandwich hybrid" evidence="3">
    <location>
        <begin position="89"/>
        <end position="223"/>
    </location>
</feature>
<dbReference type="Gene3D" id="2.40.30.170">
    <property type="match status" value="1"/>
</dbReference>
<dbReference type="InterPro" id="IPR006143">
    <property type="entry name" value="RND_pump_MFP"/>
</dbReference>
<dbReference type="RefSeq" id="WP_116688430.1">
    <property type="nucleotide sequence ID" value="NZ_CAWNYD010000009.1"/>
</dbReference>
<dbReference type="EMBL" id="QDDL01000009">
    <property type="protein sequence ID" value="PVZ65691.1"/>
    <property type="molecule type" value="Genomic_DNA"/>
</dbReference>
<dbReference type="SUPFAM" id="SSF111369">
    <property type="entry name" value="HlyD-like secretion proteins"/>
    <property type="match status" value="1"/>
</dbReference>
<name>A0A2V1GT49_9GAMM</name>
<comment type="caution">
    <text evidence="4">The sequence shown here is derived from an EMBL/GenBank/DDBJ whole genome shotgun (WGS) entry which is preliminary data.</text>
</comment>
<comment type="similarity">
    <text evidence="1">Belongs to the membrane fusion protein (MFP) (TC 8.A.1) family.</text>
</comment>
<reference evidence="4 5" key="1">
    <citation type="submission" date="2018-04" db="EMBL/GenBank/DDBJ databases">
        <title>Thalassorhabdus spongiae gen. nov., sp. nov., isolated from a marine sponge in South-West Iceland.</title>
        <authorList>
            <person name="Knobloch S."/>
            <person name="Daussin A."/>
            <person name="Johannsson R."/>
            <person name="Marteinsson V.T."/>
        </authorList>
    </citation>
    <scope>NUCLEOTIDE SEQUENCE [LARGE SCALE GENOMIC DNA]</scope>
    <source>
        <strain evidence="4 5">Hp12</strain>
    </source>
</reference>
<accession>A0A2V1GT49</accession>
<dbReference type="GO" id="GO:1990281">
    <property type="term" value="C:efflux pump complex"/>
    <property type="evidence" value="ECO:0007669"/>
    <property type="project" value="TreeGrafter"/>
</dbReference>